<protein>
    <submittedName>
        <fullName evidence="2">Uncharacterized protein</fullName>
    </submittedName>
</protein>
<reference evidence="2" key="2">
    <citation type="submission" date="2020-09" db="EMBL/GenBank/DDBJ databases">
        <authorList>
            <person name="Sun Q."/>
            <person name="Zhou Y."/>
        </authorList>
    </citation>
    <scope>NUCLEOTIDE SEQUENCE</scope>
    <source>
        <strain evidence="2">CGMCC 1.12924</strain>
    </source>
</reference>
<feature type="signal peptide" evidence="1">
    <location>
        <begin position="1"/>
        <end position="21"/>
    </location>
</feature>
<proteinExistence type="predicted"/>
<reference evidence="2" key="1">
    <citation type="journal article" date="2014" name="Int. J. Syst. Evol. Microbiol.">
        <title>Complete genome sequence of Corynebacterium casei LMG S-19264T (=DSM 44701T), isolated from a smear-ripened cheese.</title>
        <authorList>
            <consortium name="US DOE Joint Genome Institute (JGI-PGF)"/>
            <person name="Walter F."/>
            <person name="Albersmeier A."/>
            <person name="Kalinowski J."/>
            <person name="Ruckert C."/>
        </authorList>
    </citation>
    <scope>NUCLEOTIDE SEQUENCE</scope>
    <source>
        <strain evidence="2">CGMCC 1.12924</strain>
    </source>
</reference>
<accession>A0A8J2VDT2</accession>
<evidence type="ECO:0000256" key="1">
    <source>
        <dbReference type="SAM" id="SignalP"/>
    </source>
</evidence>
<dbReference type="RefSeq" id="WP_188443402.1">
    <property type="nucleotide sequence ID" value="NZ_BMGK01000024.1"/>
</dbReference>
<evidence type="ECO:0000313" key="2">
    <source>
        <dbReference type="EMBL" id="GGE02071.1"/>
    </source>
</evidence>
<dbReference type="EMBL" id="BMGK01000024">
    <property type="protein sequence ID" value="GGE02071.1"/>
    <property type="molecule type" value="Genomic_DNA"/>
</dbReference>
<dbReference type="AlphaFoldDB" id="A0A8J2VDT2"/>
<keyword evidence="1" id="KW-0732">Signal</keyword>
<sequence>MKKIILLLLLLGQLSFSQVEKDDYQLYSLILTERLKLGNNTEKDKIVLIEQFKDKFDGTYHVFNHENDSITNSDLIFLYSMTYKDTTFLRRLTKEKDLRNVVVQLTSDKSEHPKINAELLQKPLIEIETITDKKYDKHFRKLRLINRGWKGIEREYGTNKVVRFSQVNYYKQFASTYYAINCGRLCGAGNIVIFERIDGKWKILTEINLWMA</sequence>
<gene>
    <name evidence="2" type="ORF">GCM10011312_26800</name>
</gene>
<dbReference type="Proteomes" id="UP000652231">
    <property type="component" value="Unassembled WGS sequence"/>
</dbReference>
<evidence type="ECO:0000313" key="3">
    <source>
        <dbReference type="Proteomes" id="UP000652231"/>
    </source>
</evidence>
<keyword evidence="3" id="KW-1185">Reference proteome</keyword>
<name>A0A8J2VDT2_9FLAO</name>
<organism evidence="2 3">
    <name type="scientific">Planktosalinus lacus</name>
    <dbReference type="NCBI Taxonomy" id="1526573"/>
    <lineage>
        <taxon>Bacteria</taxon>
        <taxon>Pseudomonadati</taxon>
        <taxon>Bacteroidota</taxon>
        <taxon>Flavobacteriia</taxon>
        <taxon>Flavobacteriales</taxon>
        <taxon>Flavobacteriaceae</taxon>
        <taxon>Planktosalinus</taxon>
    </lineage>
</organism>
<comment type="caution">
    <text evidence="2">The sequence shown here is derived from an EMBL/GenBank/DDBJ whole genome shotgun (WGS) entry which is preliminary data.</text>
</comment>
<feature type="chain" id="PRO_5035243189" evidence="1">
    <location>
        <begin position="22"/>
        <end position="212"/>
    </location>
</feature>